<dbReference type="GeneID" id="30021454"/>
<evidence type="ECO:0000259" key="7">
    <source>
        <dbReference type="Pfam" id="PF01593"/>
    </source>
</evidence>
<dbReference type="EC" id="1.4.3.-" evidence="6"/>
<protein>
    <recommendedName>
        <fullName evidence="6">Amine oxidase</fullName>
        <ecNumber evidence="6">1.4.3.-</ecNumber>
    </recommendedName>
</protein>
<dbReference type="PRINTS" id="PR00757">
    <property type="entry name" value="AMINEOXDASEF"/>
</dbReference>
<comment type="catalytic activity">
    <reaction evidence="4">
        <text>a secondary aliphatic amine + O2 + H2O = a primary amine + an aldehyde + H2O2</text>
        <dbReference type="Rhea" id="RHEA:26414"/>
        <dbReference type="ChEBI" id="CHEBI:15377"/>
        <dbReference type="ChEBI" id="CHEBI:15379"/>
        <dbReference type="ChEBI" id="CHEBI:16240"/>
        <dbReference type="ChEBI" id="CHEBI:17478"/>
        <dbReference type="ChEBI" id="CHEBI:58855"/>
        <dbReference type="ChEBI" id="CHEBI:65296"/>
        <dbReference type="EC" id="1.4.3.4"/>
    </reaction>
</comment>
<dbReference type="SUPFAM" id="SSF54373">
    <property type="entry name" value="FAD-linked reductases, C-terminal domain"/>
    <property type="match status" value="1"/>
</dbReference>
<gene>
    <name evidence="8" type="ORF">ISF_05162</name>
</gene>
<dbReference type="STRING" id="1081104.A0A167V2B4"/>
<dbReference type="PANTHER" id="PTHR43563:SF14">
    <property type="entry name" value="AMINE OXIDASE"/>
    <property type="match status" value="1"/>
</dbReference>
<comment type="caution">
    <text evidence="8">The sequence shown here is derived from an EMBL/GenBank/DDBJ whole genome shotgun (WGS) entry which is preliminary data.</text>
</comment>
<feature type="domain" description="Amine oxidase" evidence="7">
    <location>
        <begin position="25"/>
        <end position="438"/>
    </location>
</feature>
<feature type="binding site" evidence="5">
    <location>
        <position position="228"/>
    </location>
    <ligand>
        <name>FAD</name>
        <dbReference type="ChEBI" id="CHEBI:57692"/>
    </ligand>
</feature>
<dbReference type="PANTHER" id="PTHR43563">
    <property type="entry name" value="AMINE OXIDASE"/>
    <property type="match status" value="1"/>
</dbReference>
<evidence type="ECO:0000256" key="3">
    <source>
        <dbReference type="ARBA" id="ARBA00023002"/>
    </source>
</evidence>
<evidence type="ECO:0000313" key="8">
    <source>
        <dbReference type="EMBL" id="OAA62153.1"/>
    </source>
</evidence>
<evidence type="ECO:0000256" key="4">
    <source>
        <dbReference type="ARBA" id="ARBA00048448"/>
    </source>
</evidence>
<dbReference type="Proteomes" id="UP000076744">
    <property type="component" value="Unassembled WGS sequence"/>
</dbReference>
<dbReference type="OrthoDB" id="5046242at2759"/>
<dbReference type="SUPFAM" id="SSF51905">
    <property type="entry name" value="FAD/NAD(P)-binding domain"/>
    <property type="match status" value="1"/>
</dbReference>
<dbReference type="InterPro" id="IPR050703">
    <property type="entry name" value="Flavin_MAO"/>
</dbReference>
<feature type="binding site" evidence="5">
    <location>
        <position position="26"/>
    </location>
    <ligand>
        <name>FAD</name>
        <dbReference type="ChEBI" id="CHEBI:57692"/>
    </ligand>
</feature>
<dbReference type="EMBL" id="AZHB01000012">
    <property type="protein sequence ID" value="OAA62153.1"/>
    <property type="molecule type" value="Genomic_DNA"/>
</dbReference>
<dbReference type="GO" id="GO:0097621">
    <property type="term" value="F:monoamine oxidase activity"/>
    <property type="evidence" value="ECO:0007669"/>
    <property type="project" value="UniProtKB-EC"/>
</dbReference>
<evidence type="ECO:0000256" key="6">
    <source>
        <dbReference type="RuleBase" id="RU362067"/>
    </source>
</evidence>
<dbReference type="InterPro" id="IPR002937">
    <property type="entry name" value="Amino_oxidase"/>
</dbReference>
<comment type="cofactor">
    <cofactor evidence="1 6">
        <name>FAD</name>
        <dbReference type="ChEBI" id="CHEBI:57692"/>
    </cofactor>
</comment>
<accession>A0A167V2B4</accession>
<proteinExistence type="inferred from homology"/>
<evidence type="ECO:0000256" key="1">
    <source>
        <dbReference type="ARBA" id="ARBA00001974"/>
    </source>
</evidence>
<dbReference type="AlphaFoldDB" id="A0A167V2B4"/>
<sequence>MPLHRDSLIATQPRAADVIIVGAGVSGLQAALKLQQSGAFCLVLEESGRVGSQAFTNGTFHLEHHPRTYALAVELGILDEPHPAQGKAVLEGFAAFDHHEQPALNAEDAASLLQIKAILDTLSLRNDTPPTDVTVEQLVDSYGATEVVARMANLWTRTIFGLSSHNVSVAQFLSHCASCGGLLAVLDTINGLSDDDADHFAITGGSNQIATALSQRLSPGTVQLRQKVTHIEHGANGCTLYAESGATFRATKVVLAGALSMCSAIQITPGIAAATVWEAARDEQGFSTTVDVLFDHPWWQRRGLSGHAQGLTGGPITQVRPSCRTDIDSPGLYALSCQVSGEQARGMWLWLMSAEERETLIAQHLGAIFGGDVPRAVQVVEADEDPLVGGQRSLNVAAAAGGNAEGGVHFAGAAASSVWRGHVEGALAAGEGVAIEVLGALGSLGGIQMMAPRL</sequence>
<keyword evidence="9" id="KW-1185">Reference proteome</keyword>
<comment type="similarity">
    <text evidence="2 6">Belongs to the flavin monoamine oxidase family.</text>
</comment>
<evidence type="ECO:0000256" key="2">
    <source>
        <dbReference type="ARBA" id="ARBA00005995"/>
    </source>
</evidence>
<evidence type="ECO:0000313" key="9">
    <source>
        <dbReference type="Proteomes" id="UP000076744"/>
    </source>
</evidence>
<dbReference type="Pfam" id="PF01593">
    <property type="entry name" value="Amino_oxidase"/>
    <property type="match status" value="1"/>
</dbReference>
<dbReference type="Gene3D" id="3.50.50.60">
    <property type="entry name" value="FAD/NAD(P)-binding domain"/>
    <property type="match status" value="1"/>
</dbReference>
<keyword evidence="3 6" id="KW-0560">Oxidoreductase</keyword>
<dbReference type="InterPro" id="IPR036188">
    <property type="entry name" value="FAD/NAD-bd_sf"/>
</dbReference>
<name>A0A167V2B4_CORFA</name>
<dbReference type="RefSeq" id="XP_018703903.1">
    <property type="nucleotide sequence ID" value="XM_018848767.1"/>
</dbReference>
<dbReference type="InterPro" id="IPR001613">
    <property type="entry name" value="Flavin_amine_oxidase"/>
</dbReference>
<organism evidence="8 9">
    <name type="scientific">Cordyceps fumosorosea (strain ARSEF 2679)</name>
    <name type="common">Isaria fumosorosea</name>
    <dbReference type="NCBI Taxonomy" id="1081104"/>
    <lineage>
        <taxon>Eukaryota</taxon>
        <taxon>Fungi</taxon>
        <taxon>Dikarya</taxon>
        <taxon>Ascomycota</taxon>
        <taxon>Pezizomycotina</taxon>
        <taxon>Sordariomycetes</taxon>
        <taxon>Hypocreomycetidae</taxon>
        <taxon>Hypocreales</taxon>
        <taxon>Cordycipitaceae</taxon>
        <taxon>Cordyceps</taxon>
    </lineage>
</organism>
<reference evidence="8 9" key="1">
    <citation type="journal article" date="2016" name="Genome Biol. Evol.">
        <title>Divergent and convergent evolution of fungal pathogenicity.</title>
        <authorList>
            <person name="Shang Y."/>
            <person name="Xiao G."/>
            <person name="Zheng P."/>
            <person name="Cen K."/>
            <person name="Zhan S."/>
            <person name="Wang C."/>
        </authorList>
    </citation>
    <scope>NUCLEOTIDE SEQUENCE [LARGE SCALE GENOMIC DNA]</scope>
    <source>
        <strain evidence="8 9">ARSEF 2679</strain>
    </source>
</reference>
<keyword evidence="6" id="KW-0274">FAD</keyword>
<keyword evidence="6" id="KW-0285">Flavoprotein</keyword>
<evidence type="ECO:0000256" key="5">
    <source>
        <dbReference type="PIRSR" id="PIRSR601613-1"/>
    </source>
</evidence>